<comment type="caution">
    <text evidence="11">Lacks conserved residue(s) required for the propagation of feature annotation.</text>
</comment>
<dbReference type="GO" id="GO:0015450">
    <property type="term" value="F:protein-transporting ATPase activity"/>
    <property type="evidence" value="ECO:0007669"/>
    <property type="project" value="UniProtKB-UniRule"/>
</dbReference>
<comment type="function">
    <text evidence="11">Involved in protein export. Participates in an early event of protein translocation.</text>
</comment>
<evidence type="ECO:0000313" key="14">
    <source>
        <dbReference type="Proteomes" id="UP000315303"/>
    </source>
</evidence>
<dbReference type="PANTHER" id="PTHR34182">
    <property type="entry name" value="PROTEIN-EXPORT MEMBRANE PROTEIN SECG"/>
    <property type="match status" value="1"/>
</dbReference>
<organism evidence="13 14">
    <name type="scientific">Litorilituus lipolyticus</name>
    <dbReference type="NCBI Taxonomy" id="2491017"/>
    <lineage>
        <taxon>Bacteria</taxon>
        <taxon>Pseudomonadati</taxon>
        <taxon>Pseudomonadota</taxon>
        <taxon>Gammaproteobacteria</taxon>
        <taxon>Alteromonadales</taxon>
        <taxon>Colwelliaceae</taxon>
        <taxon>Litorilituus</taxon>
    </lineage>
</organism>
<evidence type="ECO:0000256" key="6">
    <source>
        <dbReference type="ARBA" id="ARBA00022692"/>
    </source>
</evidence>
<evidence type="ECO:0000256" key="9">
    <source>
        <dbReference type="ARBA" id="ARBA00023010"/>
    </source>
</evidence>
<dbReference type="GO" id="GO:0043952">
    <property type="term" value="P:protein transport by the Sec complex"/>
    <property type="evidence" value="ECO:0007669"/>
    <property type="project" value="TreeGrafter"/>
</dbReference>
<dbReference type="NCBIfam" id="TIGR00810">
    <property type="entry name" value="secG"/>
    <property type="match status" value="1"/>
</dbReference>
<name>A0A502KXC8_9GAMM</name>
<dbReference type="Proteomes" id="UP000315303">
    <property type="component" value="Unassembled WGS sequence"/>
</dbReference>
<evidence type="ECO:0000256" key="4">
    <source>
        <dbReference type="ARBA" id="ARBA00022448"/>
    </source>
</evidence>
<keyword evidence="4 11" id="KW-0813">Transport</keyword>
<feature type="region of interest" description="Disordered" evidence="12">
    <location>
        <begin position="105"/>
        <end position="135"/>
    </location>
</feature>
<sequence length="135" mass="13686">MLYQVLIIAYVIIALALIGLVLIQQGKGADMGASFGAGSSATVFGSGGSGNFLTSATTYLAIGFFVISLILGNLTANRTKAVDEWNDLSAPAAEAAVDAIPTESVEPAKDAAVQNSDVPASDAPAKKENDGDVPN</sequence>
<dbReference type="GO" id="GO:0009306">
    <property type="term" value="P:protein secretion"/>
    <property type="evidence" value="ECO:0007669"/>
    <property type="project" value="UniProtKB-UniRule"/>
</dbReference>
<keyword evidence="8 11" id="KW-1133">Transmembrane helix</keyword>
<dbReference type="PRINTS" id="PR01651">
    <property type="entry name" value="SECGEXPORT"/>
</dbReference>
<comment type="caution">
    <text evidence="13">The sequence shown here is derived from an EMBL/GenBank/DDBJ whole genome shotgun (WGS) entry which is preliminary data.</text>
</comment>
<dbReference type="EMBL" id="SAWY01000021">
    <property type="protein sequence ID" value="TPH14621.1"/>
    <property type="molecule type" value="Genomic_DNA"/>
</dbReference>
<evidence type="ECO:0000256" key="3">
    <source>
        <dbReference type="ARBA" id="ARBA00017876"/>
    </source>
</evidence>
<evidence type="ECO:0000256" key="11">
    <source>
        <dbReference type="RuleBase" id="RU365087"/>
    </source>
</evidence>
<keyword evidence="5 11" id="KW-1003">Cell membrane</keyword>
<keyword evidence="10 11" id="KW-0472">Membrane</keyword>
<dbReference type="RefSeq" id="WP_140603532.1">
    <property type="nucleotide sequence ID" value="NZ_SAWY01000021.1"/>
</dbReference>
<reference evidence="13 14" key="1">
    <citation type="submission" date="2019-01" db="EMBL/GenBank/DDBJ databases">
        <title>Litorilituus lipolytica sp. nov., isolated from intertidal sand of the Yellow Sea in China.</title>
        <authorList>
            <person name="Liu A."/>
        </authorList>
    </citation>
    <scope>NUCLEOTIDE SEQUENCE [LARGE SCALE GENOMIC DNA]</scope>
    <source>
        <strain evidence="13 14">RZ04</strain>
    </source>
</reference>
<accession>A0A502KXC8</accession>
<gene>
    <name evidence="13" type="primary">secG</name>
    <name evidence="13" type="ORF">EPA86_11005</name>
</gene>
<evidence type="ECO:0000313" key="13">
    <source>
        <dbReference type="EMBL" id="TPH14621.1"/>
    </source>
</evidence>
<evidence type="ECO:0000256" key="2">
    <source>
        <dbReference type="ARBA" id="ARBA00008445"/>
    </source>
</evidence>
<evidence type="ECO:0000256" key="12">
    <source>
        <dbReference type="SAM" id="MobiDB-lite"/>
    </source>
</evidence>
<comment type="subcellular location">
    <subcellularLocation>
        <location evidence="1 11">Cell membrane</location>
        <topology evidence="1 11">Multi-pass membrane protein</topology>
    </subcellularLocation>
</comment>
<dbReference type="PANTHER" id="PTHR34182:SF1">
    <property type="entry name" value="PROTEIN-EXPORT MEMBRANE PROTEIN SECG"/>
    <property type="match status" value="1"/>
</dbReference>
<dbReference type="OrthoDB" id="9813947at2"/>
<keyword evidence="7 11" id="KW-0653">Protein transport</keyword>
<protein>
    <recommendedName>
        <fullName evidence="3 11">Protein-export membrane protein SecG</fullName>
    </recommendedName>
</protein>
<evidence type="ECO:0000256" key="1">
    <source>
        <dbReference type="ARBA" id="ARBA00004651"/>
    </source>
</evidence>
<evidence type="ECO:0000256" key="7">
    <source>
        <dbReference type="ARBA" id="ARBA00022927"/>
    </source>
</evidence>
<keyword evidence="6 11" id="KW-0812">Transmembrane</keyword>
<feature type="compositionally biased region" description="Basic and acidic residues" evidence="12">
    <location>
        <begin position="124"/>
        <end position="135"/>
    </location>
</feature>
<keyword evidence="14" id="KW-1185">Reference proteome</keyword>
<evidence type="ECO:0000256" key="10">
    <source>
        <dbReference type="ARBA" id="ARBA00023136"/>
    </source>
</evidence>
<dbReference type="GO" id="GO:0065002">
    <property type="term" value="P:intracellular protein transmembrane transport"/>
    <property type="evidence" value="ECO:0007669"/>
    <property type="project" value="TreeGrafter"/>
</dbReference>
<dbReference type="InterPro" id="IPR004692">
    <property type="entry name" value="SecG"/>
</dbReference>
<keyword evidence="9 11" id="KW-0811">Translocation</keyword>
<dbReference type="Pfam" id="PF03840">
    <property type="entry name" value="SecG"/>
    <property type="match status" value="1"/>
</dbReference>
<feature type="transmembrane region" description="Helical" evidence="11">
    <location>
        <begin position="52"/>
        <end position="71"/>
    </location>
</feature>
<dbReference type="GO" id="GO:0005886">
    <property type="term" value="C:plasma membrane"/>
    <property type="evidence" value="ECO:0007669"/>
    <property type="project" value="UniProtKB-SubCell"/>
</dbReference>
<dbReference type="AlphaFoldDB" id="A0A502KXC8"/>
<proteinExistence type="inferred from homology"/>
<evidence type="ECO:0000256" key="8">
    <source>
        <dbReference type="ARBA" id="ARBA00022989"/>
    </source>
</evidence>
<evidence type="ECO:0000256" key="5">
    <source>
        <dbReference type="ARBA" id="ARBA00022475"/>
    </source>
</evidence>
<comment type="similarity">
    <text evidence="2 11">Belongs to the SecG family.</text>
</comment>